<evidence type="ECO:0000256" key="1">
    <source>
        <dbReference type="SAM" id="MobiDB-lite"/>
    </source>
</evidence>
<feature type="region of interest" description="Disordered" evidence="1">
    <location>
        <begin position="258"/>
        <end position="515"/>
    </location>
</feature>
<dbReference type="EMBL" id="JALJOT010000001">
    <property type="protein sequence ID" value="KAK9918084.1"/>
    <property type="molecule type" value="Genomic_DNA"/>
</dbReference>
<reference evidence="2 3" key="1">
    <citation type="journal article" date="2024" name="Nat. Commun.">
        <title>Phylogenomics reveals the evolutionary origins of lichenization in chlorophyte algae.</title>
        <authorList>
            <person name="Puginier C."/>
            <person name="Libourel C."/>
            <person name="Otte J."/>
            <person name="Skaloud P."/>
            <person name="Haon M."/>
            <person name="Grisel S."/>
            <person name="Petersen M."/>
            <person name="Berrin J.G."/>
            <person name="Delaux P.M."/>
            <person name="Dal Grande F."/>
            <person name="Keller J."/>
        </authorList>
    </citation>
    <scope>NUCLEOTIDE SEQUENCE [LARGE SCALE GENOMIC DNA]</scope>
    <source>
        <strain evidence="2 3">SAG 216-7</strain>
    </source>
</reference>
<accession>A0ABR2Z1K5</accession>
<sequence length="540" mass="57333">MAEHRLDTRHGFFQSIVRNQQARDNYEQSWQEAYKEAGPFQQRWGVGVKVSESRRMWSQVPDSDEKTWWRRPVDMAQTDMVRILQRTSNPGSGSSLRPMTHEEVEASLYNTHLSAGSQAPHAMGGSSATYEAALQEQQILYSSQQSQPPQQQPMQMRVPSIGYDGVALGVPVYMQQHPAAGPPTPLEPMAMAGRQAPNAAPAGWAYDSAISGWGGCSLPTPQISPSPQHDAKQGITDHPSIEESEAAKEKVRLGFQVYRPPPQLGQPSSLKHATNDKGRASHRTLVPDQAKSEHVKRAQHSNAEAGRDAATSSRASRILGRTPKSTDRSTDRAPVKLPKHESSDPDKLSKKRTVDSAPSRKSRAGYTAKAKAARGTPGTEPMTPSGASGVNPSRRERKGRRVEANGVASSDAPARDAAHLQASASGKKAVGGDTRPSNSAAQPAVPPGSKQRKGARRAQDSSSANGGPPAAKEASSDALSGRPPGLGPAEAGGTAAPKGQAGEKNGGGHNGVSRALGRALAPAYFERPAKQQQPRGSAAI</sequence>
<keyword evidence="3" id="KW-1185">Reference proteome</keyword>
<protein>
    <submittedName>
        <fullName evidence="2">Uncharacterized protein</fullName>
    </submittedName>
</protein>
<evidence type="ECO:0000313" key="2">
    <source>
        <dbReference type="EMBL" id="KAK9918084.1"/>
    </source>
</evidence>
<organism evidence="2 3">
    <name type="scientific">Coccomyxa subellipsoidea</name>
    <dbReference type="NCBI Taxonomy" id="248742"/>
    <lineage>
        <taxon>Eukaryota</taxon>
        <taxon>Viridiplantae</taxon>
        <taxon>Chlorophyta</taxon>
        <taxon>core chlorophytes</taxon>
        <taxon>Trebouxiophyceae</taxon>
        <taxon>Trebouxiophyceae incertae sedis</taxon>
        <taxon>Coccomyxaceae</taxon>
        <taxon>Coccomyxa</taxon>
    </lineage>
</organism>
<proteinExistence type="predicted"/>
<feature type="compositionally biased region" description="Basic and acidic residues" evidence="1">
    <location>
        <begin position="324"/>
        <end position="354"/>
    </location>
</feature>
<name>A0ABR2Z1K5_9CHLO</name>
<dbReference type="Proteomes" id="UP001491310">
    <property type="component" value="Unassembled WGS sequence"/>
</dbReference>
<comment type="caution">
    <text evidence="2">The sequence shown here is derived from an EMBL/GenBank/DDBJ whole genome shotgun (WGS) entry which is preliminary data.</text>
</comment>
<feature type="region of interest" description="Disordered" evidence="1">
    <location>
        <begin position="217"/>
        <end position="237"/>
    </location>
</feature>
<gene>
    <name evidence="2" type="ORF">WJX75_001092</name>
</gene>
<evidence type="ECO:0000313" key="3">
    <source>
        <dbReference type="Proteomes" id="UP001491310"/>
    </source>
</evidence>